<comment type="caution">
    <text evidence="1">The sequence shown here is derived from an EMBL/GenBank/DDBJ whole genome shotgun (WGS) entry which is preliminary data.</text>
</comment>
<gene>
    <name evidence="1" type="ORF">LVIROSA_LOCUS8984</name>
</gene>
<organism evidence="1 2">
    <name type="scientific">Lactuca virosa</name>
    <dbReference type="NCBI Taxonomy" id="75947"/>
    <lineage>
        <taxon>Eukaryota</taxon>
        <taxon>Viridiplantae</taxon>
        <taxon>Streptophyta</taxon>
        <taxon>Embryophyta</taxon>
        <taxon>Tracheophyta</taxon>
        <taxon>Spermatophyta</taxon>
        <taxon>Magnoliopsida</taxon>
        <taxon>eudicotyledons</taxon>
        <taxon>Gunneridae</taxon>
        <taxon>Pentapetalae</taxon>
        <taxon>asterids</taxon>
        <taxon>campanulids</taxon>
        <taxon>Asterales</taxon>
        <taxon>Asteraceae</taxon>
        <taxon>Cichorioideae</taxon>
        <taxon>Cichorieae</taxon>
        <taxon>Lactucinae</taxon>
        <taxon>Lactuca</taxon>
    </lineage>
</organism>
<sequence>MKAACVAAGIEGGKQALKEQVASRKFNLREPSIMVEMTQAMHASVRSFMETNVASLLHLVELDLEGLRQLCRNPDVKDNPTKGDPFKFGFSSYDLGK</sequence>
<proteinExistence type="predicted"/>
<protein>
    <submittedName>
        <fullName evidence="1">Uncharacterized protein</fullName>
    </submittedName>
</protein>
<accession>A0AAU9MI46</accession>
<keyword evidence="2" id="KW-1185">Reference proteome</keyword>
<evidence type="ECO:0000313" key="1">
    <source>
        <dbReference type="EMBL" id="CAH1421590.1"/>
    </source>
</evidence>
<dbReference type="AlphaFoldDB" id="A0AAU9MI46"/>
<reference evidence="1 2" key="1">
    <citation type="submission" date="2022-01" db="EMBL/GenBank/DDBJ databases">
        <authorList>
            <person name="Xiong W."/>
            <person name="Schranz E."/>
        </authorList>
    </citation>
    <scope>NUCLEOTIDE SEQUENCE [LARGE SCALE GENOMIC DNA]</scope>
</reference>
<name>A0AAU9MI46_9ASTR</name>
<dbReference type="Proteomes" id="UP001157418">
    <property type="component" value="Unassembled WGS sequence"/>
</dbReference>
<dbReference type="EMBL" id="CAKMRJ010001112">
    <property type="protein sequence ID" value="CAH1421590.1"/>
    <property type="molecule type" value="Genomic_DNA"/>
</dbReference>
<evidence type="ECO:0000313" key="2">
    <source>
        <dbReference type="Proteomes" id="UP001157418"/>
    </source>
</evidence>